<proteinExistence type="predicted"/>
<evidence type="ECO:0000256" key="1">
    <source>
        <dbReference type="SAM" id="SignalP"/>
    </source>
</evidence>
<evidence type="ECO:0000313" key="2">
    <source>
        <dbReference type="EMBL" id="MOY34808.1"/>
    </source>
</evidence>
<dbReference type="PROSITE" id="PS51257">
    <property type="entry name" value="PROKAR_LIPOPROTEIN"/>
    <property type="match status" value="1"/>
</dbReference>
<dbReference type="EMBL" id="GHJT01000837">
    <property type="protein sequence ID" value="MOY34808.1"/>
    <property type="molecule type" value="Transcribed_RNA"/>
</dbReference>
<dbReference type="AlphaFoldDB" id="A0A4D5RCI4"/>
<sequence length="72" mass="8025">MARHSFAFCELLWGCVTVCSCVAEQRALAVCLNVYVYETEGPRACISFCAPCYCTGCVRSSGDVKRRYKDKV</sequence>
<reference evidence="2" key="1">
    <citation type="submission" date="2019-04" db="EMBL/GenBank/DDBJ databases">
        <title>An insight into the mialome of Ixodes scapularis.</title>
        <authorList>
            <person name="Ribeiro J.M."/>
            <person name="Mather T.N."/>
            <person name="Karim S."/>
        </authorList>
    </citation>
    <scope>NUCLEOTIDE SEQUENCE</scope>
</reference>
<accession>A0A4D5RCI4</accession>
<feature type="signal peptide" evidence="1">
    <location>
        <begin position="1"/>
        <end position="23"/>
    </location>
</feature>
<protein>
    <submittedName>
        <fullName evidence="2">Putative secreted protein</fullName>
    </submittedName>
</protein>
<keyword evidence="1" id="KW-0732">Signal</keyword>
<name>A0A4D5RCI4_IXOSC</name>
<feature type="chain" id="PRO_5020027265" evidence="1">
    <location>
        <begin position="24"/>
        <end position="72"/>
    </location>
</feature>
<organism evidence="2">
    <name type="scientific">Ixodes scapularis</name>
    <name type="common">Black-legged tick</name>
    <name type="synonym">Deer tick</name>
    <dbReference type="NCBI Taxonomy" id="6945"/>
    <lineage>
        <taxon>Eukaryota</taxon>
        <taxon>Metazoa</taxon>
        <taxon>Ecdysozoa</taxon>
        <taxon>Arthropoda</taxon>
        <taxon>Chelicerata</taxon>
        <taxon>Arachnida</taxon>
        <taxon>Acari</taxon>
        <taxon>Parasitiformes</taxon>
        <taxon>Ixodida</taxon>
        <taxon>Ixodoidea</taxon>
        <taxon>Ixodidae</taxon>
        <taxon>Ixodinae</taxon>
        <taxon>Ixodes</taxon>
    </lineage>
</organism>